<dbReference type="InterPro" id="IPR057596">
    <property type="entry name" value="RDRP_core"/>
</dbReference>
<comment type="caution">
    <text evidence="14">The sequence shown here is derived from an EMBL/GenBank/DDBJ whole genome shotgun (WGS) entry which is preliminary data.</text>
</comment>
<evidence type="ECO:0000256" key="3">
    <source>
        <dbReference type="ARBA" id="ARBA00022679"/>
    </source>
</evidence>
<gene>
    <name evidence="14" type="ORF">OHK93_006117</name>
</gene>
<dbReference type="PANTHER" id="PTHR23079">
    <property type="entry name" value="RNA-DEPENDENT RNA POLYMERASE"/>
    <property type="match status" value="1"/>
</dbReference>
<comment type="catalytic activity">
    <reaction evidence="7 8">
        <text>RNA(n) + a ribonucleoside 5'-triphosphate = RNA(n+1) + diphosphate</text>
        <dbReference type="Rhea" id="RHEA:21248"/>
        <dbReference type="Rhea" id="RHEA-COMP:14527"/>
        <dbReference type="Rhea" id="RHEA-COMP:17342"/>
        <dbReference type="ChEBI" id="CHEBI:33019"/>
        <dbReference type="ChEBI" id="CHEBI:61557"/>
        <dbReference type="ChEBI" id="CHEBI:140395"/>
        <dbReference type="EC" id="2.7.7.48"/>
    </reaction>
</comment>
<proteinExistence type="inferred from homology"/>
<feature type="domain" description="RDRP core" evidence="11">
    <location>
        <begin position="168"/>
        <end position="743"/>
    </location>
</feature>
<accession>A0AA43TU69</accession>
<evidence type="ECO:0000256" key="6">
    <source>
        <dbReference type="ARBA" id="ARBA00023158"/>
    </source>
</evidence>
<protein>
    <recommendedName>
        <fullName evidence="8">RNA-dependent RNA polymerase</fullName>
        <ecNumber evidence="8">2.7.7.48</ecNumber>
    </recommendedName>
</protein>
<keyword evidence="2 8" id="KW-0696">RNA-directed RNA polymerase</keyword>
<reference evidence="14" key="1">
    <citation type="journal article" date="2023" name="Genome Biol. Evol.">
        <title>First Whole Genome Sequence and Flow Cytometry Genome Size Data for the Lichen-Forming Fungus Ramalina farinacea (Ascomycota).</title>
        <authorList>
            <person name="Llewellyn T."/>
            <person name="Mian S."/>
            <person name="Hill R."/>
            <person name="Leitch I.J."/>
            <person name="Gaya E."/>
        </authorList>
    </citation>
    <scope>NUCLEOTIDE SEQUENCE</scope>
    <source>
        <strain evidence="14">LIQ254RAFAR</strain>
    </source>
</reference>
<keyword evidence="6" id="KW-0943">RNA-mediated gene silencing</keyword>
<dbReference type="GO" id="GO:0031380">
    <property type="term" value="C:nuclear RNA-directed RNA polymerase complex"/>
    <property type="evidence" value="ECO:0007669"/>
    <property type="project" value="TreeGrafter"/>
</dbReference>
<dbReference type="EMBL" id="JAPUFD010000004">
    <property type="protein sequence ID" value="MDI1486855.1"/>
    <property type="molecule type" value="Genomic_DNA"/>
</dbReference>
<dbReference type="AlphaFoldDB" id="A0AA43TU69"/>
<evidence type="ECO:0000256" key="10">
    <source>
        <dbReference type="SAM" id="MobiDB-lite"/>
    </source>
</evidence>
<keyword evidence="5 8" id="KW-0694">RNA-binding</keyword>
<dbReference type="InterPro" id="IPR058751">
    <property type="entry name" value="RDRP_helical"/>
</dbReference>
<name>A0AA43TU69_9LECA</name>
<keyword evidence="4 8" id="KW-0548">Nucleotidyltransferase</keyword>
<comment type="similarity">
    <text evidence="1 8">Belongs to the RdRP family.</text>
</comment>
<feature type="coiled-coil region" evidence="9">
    <location>
        <begin position="852"/>
        <end position="879"/>
    </location>
</feature>
<dbReference type="Pfam" id="PF05183">
    <property type="entry name" value="RdRP"/>
    <property type="match status" value="1"/>
</dbReference>
<evidence type="ECO:0000256" key="1">
    <source>
        <dbReference type="ARBA" id="ARBA00005762"/>
    </source>
</evidence>
<evidence type="ECO:0000259" key="11">
    <source>
        <dbReference type="Pfam" id="PF05183"/>
    </source>
</evidence>
<keyword evidence="3 8" id="KW-0808">Transferase</keyword>
<dbReference type="GO" id="GO:0030422">
    <property type="term" value="P:siRNA processing"/>
    <property type="evidence" value="ECO:0007669"/>
    <property type="project" value="TreeGrafter"/>
</dbReference>
<dbReference type="EC" id="2.7.7.48" evidence="8"/>
<organism evidence="14 15">
    <name type="scientific">Ramalina farinacea</name>
    <dbReference type="NCBI Taxonomy" id="258253"/>
    <lineage>
        <taxon>Eukaryota</taxon>
        <taxon>Fungi</taxon>
        <taxon>Dikarya</taxon>
        <taxon>Ascomycota</taxon>
        <taxon>Pezizomycotina</taxon>
        <taxon>Lecanoromycetes</taxon>
        <taxon>OSLEUM clade</taxon>
        <taxon>Lecanoromycetidae</taxon>
        <taxon>Lecanorales</taxon>
        <taxon>Lecanorineae</taxon>
        <taxon>Ramalinaceae</taxon>
        <taxon>Ramalina</taxon>
    </lineage>
</organism>
<dbReference type="PANTHER" id="PTHR23079:SF55">
    <property type="entry name" value="RNA-DIRECTED RNA POLYMERASE"/>
    <property type="match status" value="1"/>
</dbReference>
<dbReference type="GO" id="GO:0003968">
    <property type="term" value="F:RNA-directed RNA polymerase activity"/>
    <property type="evidence" value="ECO:0007669"/>
    <property type="project" value="UniProtKB-KW"/>
</dbReference>
<evidence type="ECO:0000256" key="4">
    <source>
        <dbReference type="ARBA" id="ARBA00022695"/>
    </source>
</evidence>
<evidence type="ECO:0000256" key="2">
    <source>
        <dbReference type="ARBA" id="ARBA00022484"/>
    </source>
</evidence>
<evidence type="ECO:0000313" key="14">
    <source>
        <dbReference type="EMBL" id="MDI1486855.1"/>
    </source>
</evidence>
<feature type="domain" description="RDRP C-terminal head" evidence="13">
    <location>
        <begin position="767"/>
        <end position="899"/>
    </location>
</feature>
<evidence type="ECO:0000256" key="9">
    <source>
        <dbReference type="SAM" id="Coils"/>
    </source>
</evidence>
<evidence type="ECO:0000256" key="7">
    <source>
        <dbReference type="ARBA" id="ARBA00048744"/>
    </source>
</evidence>
<evidence type="ECO:0000256" key="5">
    <source>
        <dbReference type="ARBA" id="ARBA00022884"/>
    </source>
</evidence>
<dbReference type="InterPro" id="IPR058752">
    <property type="entry name" value="RDRP_C_head"/>
</dbReference>
<feature type="compositionally biased region" description="Basic and acidic residues" evidence="10">
    <location>
        <begin position="953"/>
        <end position="978"/>
    </location>
</feature>
<sequence>MLLDLGRWTTYRLVFHMSKENKDNFKQMSEILKDHNIDIVSFPEELKLVPPTTPEIWSCIDPDIARKNTVRSDLLELVQQDEPALSFEVRYQLEVCISAGVFNEHNLTKEFAAKLIDMDQDVAKDLLTYLTQEKERVWDPMSIFDLSVPSTSTGRIPHYCALVHSVTVTPTTLRFSTPTVETSNRIIRQYPKYADRFLRVRFTDELKEGKIYSDPDGTSNSVFSRIKRAMVNGIVVGDHHYRLLAFGNSQFREHGAYFFSPLPRLQIRDIRIWMGSFDHIRSVALFASRLGQCFSTTRAITTQAEIEEVDDVERNGFMFSDGVGKISPILAQLTADDLGISRKGSGPPSVFQFRLGGCKGVLGIWPDLKGKQIHIRETQYKFPASHEGLEVIRYSQFASANLNRQIIVVLSSLGVPDAVFQEKLEEELKGIEDAMINPDKALEILQSHIDHNQMTLKLAGLIIDGFQSRNEPFIMSLLRLWRAWSIKSLKEKAKITVTDGAVLLGILDETATLKGHYNDFPKLPNSASVEEKAKHIPEIFVQLSRGPEDRPKVILGPMLLARNPSLHPGDMRVVLGVDKPELRHLRDCVVLPQTGDRDVASMCSGGDLDGDDFAVIWDQDLLPPEWNHEPMDYTPPKRIIHDGPITDDNLVDFFTDYIQMDTLPTIAHAHLAIADYASRGVKDEKCLKLAALHSMAVDYVKTGQPAQMEPRLKPERWPHFMEKKNKNKEYHSKKVLGKLYDRVERVAFVPVFTTNFDEHILKAFEHEEDILSQARHLKRGYDDHMRRIMAQHAIKTEYEVWSTFAMSHNGASEYKFGEEIGRISSALKDQFRDICYQKAGGKAYEELAPFVAAMYKVTAEEMTRAIKEHEEASTSMTAESMPFMTFPWLFQDVLGKIAKLNAFGPGQADPSSNMDDGTQLAREAAPGAILRTARAPVVTNPEDDLRTAQGITHRGDTLELFDKRSTRPRREPEEESTRQNEPVQAHGSEARSSSSASKVESHRTCVERTMLQEPGSNESTSSSSSDAVGHGEVETAATTSEESSEEGEDEVEEVVTLEQPRANIYDKFAALALDEEAD</sequence>
<evidence type="ECO:0000313" key="15">
    <source>
        <dbReference type="Proteomes" id="UP001161017"/>
    </source>
</evidence>
<keyword evidence="15" id="KW-1185">Reference proteome</keyword>
<evidence type="ECO:0000259" key="12">
    <source>
        <dbReference type="Pfam" id="PF26252"/>
    </source>
</evidence>
<dbReference type="Proteomes" id="UP001161017">
    <property type="component" value="Unassembled WGS sequence"/>
</dbReference>
<feature type="compositionally biased region" description="Acidic residues" evidence="10">
    <location>
        <begin position="1042"/>
        <end position="1055"/>
    </location>
</feature>
<evidence type="ECO:0000259" key="13">
    <source>
        <dbReference type="Pfam" id="PF26253"/>
    </source>
</evidence>
<feature type="compositionally biased region" description="Low complexity" evidence="10">
    <location>
        <begin position="1016"/>
        <end position="1025"/>
    </location>
</feature>
<dbReference type="GO" id="GO:0003723">
    <property type="term" value="F:RNA binding"/>
    <property type="evidence" value="ECO:0007669"/>
    <property type="project" value="UniProtKB-KW"/>
</dbReference>
<dbReference type="InterPro" id="IPR007855">
    <property type="entry name" value="RDRP"/>
</dbReference>
<dbReference type="Pfam" id="PF26253">
    <property type="entry name" value="RdRP_head"/>
    <property type="match status" value="1"/>
</dbReference>
<evidence type="ECO:0000256" key="8">
    <source>
        <dbReference type="RuleBase" id="RU363098"/>
    </source>
</evidence>
<keyword evidence="9" id="KW-0175">Coiled coil</keyword>
<feature type="region of interest" description="Disordered" evidence="10">
    <location>
        <begin position="932"/>
        <end position="1055"/>
    </location>
</feature>
<feature type="domain" description="RDRP helical" evidence="12">
    <location>
        <begin position="85"/>
        <end position="141"/>
    </location>
</feature>
<dbReference type="Pfam" id="PF26252">
    <property type="entry name" value="RdRP_helical"/>
    <property type="match status" value="1"/>
</dbReference>